<dbReference type="HOGENOM" id="CLU_2865078_0_0_5"/>
<keyword evidence="2" id="KW-1185">Reference proteome</keyword>
<gene>
    <name evidence="1" type="ORF">Rumeso_03347</name>
</gene>
<evidence type="ECO:0000313" key="2">
    <source>
        <dbReference type="Proteomes" id="UP000019666"/>
    </source>
</evidence>
<comment type="caution">
    <text evidence="1">The sequence shown here is derived from an EMBL/GenBank/DDBJ whole genome shotgun (WGS) entry which is preliminary data.</text>
</comment>
<dbReference type="EMBL" id="AOSK01000093">
    <property type="protein sequence ID" value="EYD75108.1"/>
    <property type="molecule type" value="Genomic_DNA"/>
</dbReference>
<protein>
    <submittedName>
        <fullName evidence="1">Uncharacterized protein</fullName>
    </submittedName>
</protein>
<evidence type="ECO:0000313" key="1">
    <source>
        <dbReference type="EMBL" id="EYD75108.1"/>
    </source>
</evidence>
<proteinExistence type="predicted"/>
<sequence length="64" mass="7151">MSASPGGTVDSPRPPRWRARRSMAHYIRSSKEDFGTGKLTFANPAILRAQTVSIWPLRPSQVQK</sequence>
<dbReference type="Proteomes" id="UP000019666">
    <property type="component" value="Unassembled WGS sequence"/>
</dbReference>
<organism evidence="1 2">
    <name type="scientific">Rubellimicrobium mesophilum DSM 19309</name>
    <dbReference type="NCBI Taxonomy" id="442562"/>
    <lineage>
        <taxon>Bacteria</taxon>
        <taxon>Pseudomonadati</taxon>
        <taxon>Pseudomonadota</taxon>
        <taxon>Alphaproteobacteria</taxon>
        <taxon>Rhodobacterales</taxon>
        <taxon>Roseobacteraceae</taxon>
        <taxon>Rubellimicrobium</taxon>
    </lineage>
</organism>
<name>A0A017HLU2_9RHOB</name>
<reference evidence="1 2" key="1">
    <citation type="submission" date="2013-02" db="EMBL/GenBank/DDBJ databases">
        <authorList>
            <person name="Fiebig A."/>
            <person name="Goeker M."/>
            <person name="Klenk H.-P.P."/>
        </authorList>
    </citation>
    <scope>NUCLEOTIDE SEQUENCE [LARGE SCALE GENOMIC DNA]</scope>
    <source>
        <strain evidence="1 2">DSM 19309</strain>
    </source>
</reference>
<dbReference type="AlphaFoldDB" id="A0A017HLU2"/>
<accession>A0A017HLU2</accession>